<dbReference type="EMBL" id="LGRX02034472">
    <property type="protein sequence ID" value="KAK3237726.1"/>
    <property type="molecule type" value="Genomic_DNA"/>
</dbReference>
<reference evidence="1 2" key="1">
    <citation type="journal article" date="2015" name="Genome Biol. Evol.">
        <title>Comparative Genomics of a Bacterivorous Green Alga Reveals Evolutionary Causalities and Consequences of Phago-Mixotrophic Mode of Nutrition.</title>
        <authorList>
            <person name="Burns J.A."/>
            <person name="Paasch A."/>
            <person name="Narechania A."/>
            <person name="Kim E."/>
        </authorList>
    </citation>
    <scope>NUCLEOTIDE SEQUENCE [LARGE SCALE GENOMIC DNA]</scope>
    <source>
        <strain evidence="1 2">PLY_AMNH</strain>
    </source>
</reference>
<sequence>MSRFERGRAIDSTGSARRGFLDEVAHRLREEGAVVAPYWPGWLWFRKLEVIMDEVIIMPHRWDLYTPSRLGGSELLGASNWDAVMFQIPLQLSEKLTRPEQQQEAEESDDVALVAASEATGVTVTERTWLPAKHARADGVADAAEAVLALAKVEPVETVHPSRDPDFRGVTFSVPSSALPLAVHAAASHGGSKLAGKCAFGLGNKDLDWATRTWTGHQGLGPGNKDLDTTADTFTKPLPATSFVTDHFDEDTEEAN</sequence>
<gene>
    <name evidence="1" type="ORF">CYMTET_52218</name>
</gene>
<accession>A0AAE0ERB0</accession>
<dbReference type="Proteomes" id="UP001190700">
    <property type="component" value="Unassembled WGS sequence"/>
</dbReference>
<organism evidence="1 2">
    <name type="scientific">Cymbomonas tetramitiformis</name>
    <dbReference type="NCBI Taxonomy" id="36881"/>
    <lineage>
        <taxon>Eukaryota</taxon>
        <taxon>Viridiplantae</taxon>
        <taxon>Chlorophyta</taxon>
        <taxon>Pyramimonadophyceae</taxon>
        <taxon>Pyramimonadales</taxon>
        <taxon>Pyramimonadaceae</taxon>
        <taxon>Cymbomonas</taxon>
    </lineage>
</organism>
<name>A0AAE0ERB0_9CHLO</name>
<comment type="caution">
    <text evidence="1">The sequence shown here is derived from an EMBL/GenBank/DDBJ whole genome shotgun (WGS) entry which is preliminary data.</text>
</comment>
<dbReference type="AlphaFoldDB" id="A0AAE0ERB0"/>
<keyword evidence="2" id="KW-1185">Reference proteome</keyword>
<protein>
    <submittedName>
        <fullName evidence="1">Uncharacterized protein</fullName>
    </submittedName>
</protein>
<evidence type="ECO:0000313" key="2">
    <source>
        <dbReference type="Proteomes" id="UP001190700"/>
    </source>
</evidence>
<evidence type="ECO:0000313" key="1">
    <source>
        <dbReference type="EMBL" id="KAK3237726.1"/>
    </source>
</evidence>
<proteinExistence type="predicted"/>